<feature type="domain" description="C2H2-type" evidence="9">
    <location>
        <begin position="363"/>
        <end position="390"/>
    </location>
</feature>
<dbReference type="InterPro" id="IPR036236">
    <property type="entry name" value="Znf_C2H2_sf"/>
</dbReference>
<evidence type="ECO:0000256" key="1">
    <source>
        <dbReference type="ARBA" id="ARBA00022723"/>
    </source>
</evidence>
<dbReference type="SMART" id="SM00355">
    <property type="entry name" value="ZnF_C2H2"/>
    <property type="match status" value="9"/>
</dbReference>
<organism evidence="11 12">
    <name type="scientific">Aedes albopictus</name>
    <name type="common">Asian tiger mosquito</name>
    <name type="synonym">Stegomyia albopicta</name>
    <dbReference type="NCBI Taxonomy" id="7160"/>
    <lineage>
        <taxon>Eukaryota</taxon>
        <taxon>Metazoa</taxon>
        <taxon>Ecdysozoa</taxon>
        <taxon>Arthropoda</taxon>
        <taxon>Hexapoda</taxon>
        <taxon>Insecta</taxon>
        <taxon>Pterygota</taxon>
        <taxon>Neoptera</taxon>
        <taxon>Endopterygota</taxon>
        <taxon>Diptera</taxon>
        <taxon>Nematocera</taxon>
        <taxon>Culicoidea</taxon>
        <taxon>Culicidae</taxon>
        <taxon>Culicinae</taxon>
        <taxon>Aedini</taxon>
        <taxon>Aedes</taxon>
        <taxon>Stegomyia</taxon>
    </lineage>
</organism>
<evidence type="ECO:0000259" key="10">
    <source>
        <dbReference type="PROSITE" id="PS51915"/>
    </source>
</evidence>
<evidence type="ECO:0000256" key="3">
    <source>
        <dbReference type="ARBA" id="ARBA00022771"/>
    </source>
</evidence>
<evidence type="ECO:0000256" key="2">
    <source>
        <dbReference type="ARBA" id="ARBA00022737"/>
    </source>
</evidence>
<accession>A0ABM1XN48</accession>
<dbReference type="PROSITE" id="PS51915">
    <property type="entry name" value="ZAD"/>
    <property type="match status" value="1"/>
</dbReference>
<dbReference type="SMART" id="SM00868">
    <property type="entry name" value="zf-AD"/>
    <property type="match status" value="1"/>
</dbReference>
<reference evidence="11" key="2">
    <citation type="submission" date="2025-05" db="UniProtKB">
        <authorList>
            <consortium name="EnsemblMetazoa"/>
        </authorList>
    </citation>
    <scope>IDENTIFICATION</scope>
    <source>
        <strain evidence="11">Foshan</strain>
    </source>
</reference>
<evidence type="ECO:0008006" key="13">
    <source>
        <dbReference type="Google" id="ProtNLM"/>
    </source>
</evidence>
<feature type="compositionally biased region" description="Basic and acidic residues" evidence="8">
    <location>
        <begin position="481"/>
        <end position="497"/>
    </location>
</feature>
<proteinExistence type="predicted"/>
<keyword evidence="3 6" id="KW-0863">Zinc-finger</keyword>
<protein>
    <recommendedName>
        <fullName evidence="13">C2h2-type zn-finger protein</fullName>
    </recommendedName>
</protein>
<feature type="region of interest" description="Disordered" evidence="8">
    <location>
        <begin position="472"/>
        <end position="497"/>
    </location>
</feature>
<dbReference type="PROSITE" id="PS50157">
    <property type="entry name" value="ZINC_FINGER_C2H2_2"/>
    <property type="match status" value="9"/>
</dbReference>
<feature type="binding site" evidence="7">
    <location>
        <position position="96"/>
    </location>
    <ligand>
        <name>Zn(2+)</name>
        <dbReference type="ChEBI" id="CHEBI:29105"/>
    </ligand>
</feature>
<dbReference type="Pfam" id="PF13894">
    <property type="entry name" value="zf-C2H2_4"/>
    <property type="match status" value="1"/>
</dbReference>
<dbReference type="RefSeq" id="XP_019561495.3">
    <property type="nucleotide sequence ID" value="XM_019705950.3"/>
</dbReference>
<name>A0ABM1XN48_AEDAL</name>
<feature type="domain" description="C2H2-type" evidence="9">
    <location>
        <begin position="391"/>
        <end position="418"/>
    </location>
</feature>
<dbReference type="InterPro" id="IPR013087">
    <property type="entry name" value="Znf_C2H2_type"/>
</dbReference>
<feature type="binding site" evidence="7">
    <location>
        <position position="35"/>
    </location>
    <ligand>
        <name>Zn(2+)</name>
        <dbReference type="ChEBI" id="CHEBI:29105"/>
    </ligand>
</feature>
<evidence type="ECO:0000256" key="5">
    <source>
        <dbReference type="ARBA" id="ARBA00023242"/>
    </source>
</evidence>
<dbReference type="PROSITE" id="PS00028">
    <property type="entry name" value="ZINC_FINGER_C2H2_1"/>
    <property type="match status" value="7"/>
</dbReference>
<feature type="domain" description="C2H2-type" evidence="9">
    <location>
        <begin position="195"/>
        <end position="218"/>
    </location>
</feature>
<evidence type="ECO:0000256" key="8">
    <source>
        <dbReference type="SAM" id="MobiDB-lite"/>
    </source>
</evidence>
<feature type="domain" description="C2H2-type" evidence="9">
    <location>
        <begin position="419"/>
        <end position="446"/>
    </location>
</feature>
<dbReference type="PANTHER" id="PTHR14003:SF23">
    <property type="entry name" value="ZINC FINGER PROTEIN 143"/>
    <property type="match status" value="1"/>
</dbReference>
<feature type="domain" description="C2H2-type" evidence="9">
    <location>
        <begin position="335"/>
        <end position="362"/>
    </location>
</feature>
<reference evidence="12" key="1">
    <citation type="journal article" date="2015" name="Proc. Natl. Acad. Sci. U.S.A.">
        <title>Genome sequence of the Asian Tiger mosquito, Aedes albopictus, reveals insights into its biology, genetics, and evolution.</title>
        <authorList>
            <person name="Chen X.G."/>
            <person name="Jiang X."/>
            <person name="Gu J."/>
            <person name="Xu M."/>
            <person name="Wu Y."/>
            <person name="Deng Y."/>
            <person name="Zhang C."/>
            <person name="Bonizzoni M."/>
            <person name="Dermauw W."/>
            <person name="Vontas J."/>
            <person name="Armbruster P."/>
            <person name="Huang X."/>
            <person name="Yang Y."/>
            <person name="Zhang H."/>
            <person name="He W."/>
            <person name="Peng H."/>
            <person name="Liu Y."/>
            <person name="Wu K."/>
            <person name="Chen J."/>
            <person name="Lirakis M."/>
            <person name="Topalis P."/>
            <person name="Van Leeuwen T."/>
            <person name="Hall A.B."/>
            <person name="Jiang X."/>
            <person name="Thorpe C."/>
            <person name="Mueller R.L."/>
            <person name="Sun C."/>
            <person name="Waterhouse R.M."/>
            <person name="Yan G."/>
            <person name="Tu Z.J."/>
            <person name="Fang X."/>
            <person name="James A.A."/>
        </authorList>
    </citation>
    <scope>NUCLEOTIDE SEQUENCE [LARGE SCALE GENOMIC DNA]</scope>
    <source>
        <strain evidence="12">Foshan</strain>
    </source>
</reference>
<keyword evidence="5" id="KW-0539">Nucleus</keyword>
<keyword evidence="2" id="KW-0677">Repeat</keyword>
<keyword evidence="12" id="KW-1185">Reference proteome</keyword>
<evidence type="ECO:0000256" key="7">
    <source>
        <dbReference type="PROSITE-ProRule" id="PRU01263"/>
    </source>
</evidence>
<feature type="domain" description="ZAD" evidence="10">
    <location>
        <begin position="30"/>
        <end position="120"/>
    </location>
</feature>
<evidence type="ECO:0000256" key="4">
    <source>
        <dbReference type="ARBA" id="ARBA00022833"/>
    </source>
</evidence>
<dbReference type="GeneID" id="109429953"/>
<dbReference type="Proteomes" id="UP000069940">
    <property type="component" value="Unassembled WGS sequence"/>
</dbReference>
<dbReference type="PANTHER" id="PTHR14003">
    <property type="entry name" value="TRANSCRIPTIONAL REPRESSOR PROTEIN YY"/>
    <property type="match status" value="1"/>
</dbReference>
<dbReference type="Pfam" id="PF00096">
    <property type="entry name" value="zf-C2H2"/>
    <property type="match status" value="2"/>
</dbReference>
<keyword evidence="4 7" id="KW-0862">Zinc</keyword>
<sequence>MYISECSGGKSVYKHSNYIMVFNSETDPVNLCRVCIQDVTYIPSENIFQSSDDPGHVNIYRKLSAVCSQVFAGDESERKPSATEALVLPLNVCHDCKRKIDDAYELHRMCLESHRLFGELLAPKLEEVIVKKEPVDPVEDNLVQLEEPTVFADILEVPSKKTSARGKGRRSKVKQGIRNEKVAKNLEDNQEIPAFSCEKCGAVTKREFTLHLHMKTKHPKDVFQCDKCYEVYFDEAKMLEHRKNHDLAKPYACPNCQKRFKRRRDVTLHLVLCKGQTPFLCIECGKGYAYASSLTQHLLSHKEKSVACDLCPVKFHTKGALTMHIRLKHNKEKNYVCHICPKRFVSGDSLKFHILAHTDDRQFKCDVCDMRFLRRNNMMRHMRTHTGEKPYKCTHCYRSFSQTNDLVKHSKVHFGDNPYKCDRCDAAYRLLTELRDHYKVHSGSGGSDQPDNFKFTSSVSALQWRAAQELQHDVSQSSAELRQEKMAESRMEANDDF</sequence>
<feature type="domain" description="C2H2-type" evidence="9">
    <location>
        <begin position="279"/>
        <end position="306"/>
    </location>
</feature>
<evidence type="ECO:0000313" key="11">
    <source>
        <dbReference type="EnsemblMetazoa" id="AALFPA23_001183.P985"/>
    </source>
</evidence>
<evidence type="ECO:0000256" key="6">
    <source>
        <dbReference type="PROSITE-ProRule" id="PRU00042"/>
    </source>
</evidence>
<dbReference type="Gene3D" id="3.30.160.60">
    <property type="entry name" value="Classic Zinc Finger"/>
    <property type="match status" value="7"/>
</dbReference>
<keyword evidence="1 7" id="KW-0479">Metal-binding</keyword>
<feature type="binding site" evidence="7">
    <location>
        <position position="93"/>
    </location>
    <ligand>
        <name>Zn(2+)</name>
        <dbReference type="ChEBI" id="CHEBI:29105"/>
    </ligand>
</feature>
<dbReference type="InterPro" id="IPR012934">
    <property type="entry name" value="Znf_AD"/>
</dbReference>
<evidence type="ECO:0000313" key="12">
    <source>
        <dbReference type="Proteomes" id="UP000069940"/>
    </source>
</evidence>
<feature type="domain" description="C2H2-type" evidence="9">
    <location>
        <begin position="251"/>
        <end position="278"/>
    </location>
</feature>
<feature type="domain" description="C2H2-type" evidence="9">
    <location>
        <begin position="306"/>
        <end position="334"/>
    </location>
</feature>
<dbReference type="Pfam" id="PF07776">
    <property type="entry name" value="zf-AD"/>
    <property type="match status" value="1"/>
</dbReference>
<feature type="domain" description="C2H2-type" evidence="9">
    <location>
        <begin position="223"/>
        <end position="250"/>
    </location>
</feature>
<evidence type="ECO:0000259" key="9">
    <source>
        <dbReference type="PROSITE" id="PS50157"/>
    </source>
</evidence>
<feature type="binding site" evidence="7">
    <location>
        <position position="32"/>
    </location>
    <ligand>
        <name>Zn(2+)</name>
        <dbReference type="ChEBI" id="CHEBI:29105"/>
    </ligand>
</feature>
<dbReference type="SUPFAM" id="SSF57667">
    <property type="entry name" value="beta-beta-alpha zinc fingers"/>
    <property type="match status" value="5"/>
</dbReference>
<dbReference type="EnsemblMetazoa" id="AALFPA23_001183.R985">
    <property type="protein sequence ID" value="AALFPA23_001183.P985"/>
    <property type="gene ID" value="AALFPA23_001183"/>
</dbReference>